<keyword evidence="3" id="KW-1185">Reference proteome</keyword>
<feature type="transmembrane region" description="Helical" evidence="1">
    <location>
        <begin position="121"/>
        <end position="142"/>
    </location>
</feature>
<dbReference type="Proteomes" id="UP000601041">
    <property type="component" value="Unassembled WGS sequence"/>
</dbReference>
<proteinExistence type="predicted"/>
<evidence type="ECO:0000256" key="1">
    <source>
        <dbReference type="SAM" id="Phobius"/>
    </source>
</evidence>
<keyword evidence="1" id="KW-0812">Transmembrane</keyword>
<comment type="caution">
    <text evidence="2">The sequence shown here is derived from an EMBL/GenBank/DDBJ whole genome shotgun (WGS) entry which is preliminary data.</text>
</comment>
<gene>
    <name evidence="2" type="ORF">RHAB21_02037</name>
</gene>
<feature type="transmembrane region" description="Helical" evidence="1">
    <location>
        <begin position="37"/>
        <end position="59"/>
    </location>
</feature>
<reference evidence="2 3" key="1">
    <citation type="submission" date="2020-11" db="EMBL/GenBank/DDBJ databases">
        <authorList>
            <person name="Lassalle F."/>
        </authorList>
    </citation>
    <scope>NUCLEOTIDE SEQUENCE [LARGE SCALE GENOMIC DNA]</scope>
    <source>
        <strain evidence="2 3">AB21</strain>
    </source>
</reference>
<dbReference type="InterPro" id="IPR011435">
    <property type="entry name" value="UmpAB"/>
</dbReference>
<keyword evidence="1" id="KW-1133">Transmembrane helix</keyword>
<dbReference type="Pfam" id="PF07556">
    <property type="entry name" value="DUF1538"/>
    <property type="match status" value="1"/>
</dbReference>
<organism evidence="2 3">
    <name type="scientific">Pseudorhizobium halotolerans</name>
    <dbReference type="NCBI Taxonomy" id="1233081"/>
    <lineage>
        <taxon>Bacteria</taxon>
        <taxon>Pseudomonadati</taxon>
        <taxon>Pseudomonadota</taxon>
        <taxon>Alphaproteobacteria</taxon>
        <taxon>Hyphomicrobiales</taxon>
        <taxon>Rhizobiaceae</taxon>
        <taxon>Rhizobium/Agrobacterium group</taxon>
        <taxon>Pseudorhizobium</taxon>
    </lineage>
</organism>
<feature type="transmembrane region" description="Helical" evidence="1">
    <location>
        <begin position="178"/>
        <end position="201"/>
    </location>
</feature>
<evidence type="ECO:0008006" key="4">
    <source>
        <dbReference type="Google" id="ProtNLM"/>
    </source>
</evidence>
<keyword evidence="1" id="KW-0472">Membrane</keyword>
<dbReference type="RefSeq" id="WP_142587438.1">
    <property type="nucleotide sequence ID" value="NZ_CABFWE030000005.1"/>
</dbReference>
<evidence type="ECO:0000313" key="2">
    <source>
        <dbReference type="EMBL" id="CAD7032720.1"/>
    </source>
</evidence>
<feature type="transmembrane region" description="Helical" evidence="1">
    <location>
        <begin position="80"/>
        <end position="97"/>
    </location>
</feature>
<name>A0ABM8PJ05_9HYPH</name>
<feature type="transmembrane region" description="Helical" evidence="1">
    <location>
        <begin position="149"/>
        <end position="166"/>
    </location>
</feature>
<dbReference type="EMBL" id="CABFWE030000005">
    <property type="protein sequence ID" value="CAD7032720.1"/>
    <property type="molecule type" value="Genomic_DNA"/>
</dbReference>
<evidence type="ECO:0000313" key="3">
    <source>
        <dbReference type="Proteomes" id="UP000601041"/>
    </source>
</evidence>
<feature type="transmembrane region" description="Helical" evidence="1">
    <location>
        <begin position="12"/>
        <end position="31"/>
    </location>
</feature>
<protein>
    <recommendedName>
        <fullName evidence="4">DUF1538 domain-containing protein</fullName>
    </recommendedName>
</protein>
<feature type="transmembrane region" description="Helical" evidence="1">
    <location>
        <begin position="208"/>
        <end position="229"/>
    </location>
</feature>
<accession>A0ABM8PJ05</accession>
<sequence length="230" mass="23615">MIRLLGNRLIEVLKAVMPLFAVVFLLQVTIVHAPIALFVQFLVGSALATAGMLLLFLGIDLGVLPMGRFIGAELPKRGSILLIVCVGFATGFATTVAEPDVLVLASQIGLASEGTVSRQTVIHVVGLGVAVLTAVAMARVVLGWSIRQLVTIAYLLMLLLAFLAPADFVPMAFDAGSVTTGVLTAPVVLALAIGLSSVLAGRSAVTDGFGLLGLASTGAILAVLAMGLVW</sequence>